<protein>
    <submittedName>
        <fullName evidence="1">Uncharacterized protein</fullName>
    </submittedName>
</protein>
<dbReference type="RefSeq" id="WP_230439064.1">
    <property type="nucleotide sequence ID" value="NZ_CP087715.1"/>
</dbReference>
<comment type="caution">
    <text evidence="1">The sequence shown here is derived from an EMBL/GenBank/DDBJ whole genome shotgun (WGS) entry which is preliminary data.</text>
</comment>
<gene>
    <name evidence="1" type="ORF">ACFQ2X_16065</name>
</gene>
<proteinExistence type="predicted"/>
<reference evidence="2" key="1">
    <citation type="journal article" date="2019" name="Int. J. Syst. Evol. Microbiol.">
        <title>The Global Catalogue of Microorganisms (GCM) 10K type strain sequencing project: providing services to taxonomists for standard genome sequencing and annotation.</title>
        <authorList>
            <consortium name="The Broad Institute Genomics Platform"/>
            <consortium name="The Broad Institute Genome Sequencing Center for Infectious Disease"/>
            <person name="Wu L."/>
            <person name="Ma J."/>
        </authorList>
    </citation>
    <scope>NUCLEOTIDE SEQUENCE [LARGE SCALE GENOMIC DNA]</scope>
    <source>
        <strain evidence="2">CCUG 54356</strain>
    </source>
</reference>
<dbReference type="Proteomes" id="UP001597264">
    <property type="component" value="Unassembled WGS sequence"/>
</dbReference>
<keyword evidence="2" id="KW-1185">Reference proteome</keyword>
<organism evidence="1 2">
    <name type="scientific">Microbulbifer celer</name>
    <dbReference type="NCBI Taxonomy" id="435905"/>
    <lineage>
        <taxon>Bacteria</taxon>
        <taxon>Pseudomonadati</taxon>
        <taxon>Pseudomonadota</taxon>
        <taxon>Gammaproteobacteria</taxon>
        <taxon>Cellvibrionales</taxon>
        <taxon>Microbulbiferaceae</taxon>
        <taxon>Microbulbifer</taxon>
    </lineage>
</organism>
<evidence type="ECO:0000313" key="1">
    <source>
        <dbReference type="EMBL" id="MFD1218116.1"/>
    </source>
</evidence>
<evidence type="ECO:0000313" key="2">
    <source>
        <dbReference type="Proteomes" id="UP001597264"/>
    </source>
</evidence>
<sequence length="60" mass="6519">MLRGEIIVMSEKGNKFVINAGKAAIEAVDKWHGGHDSSHVTVEFIAFYSGVTEKTTIILA</sequence>
<name>A0ABW3UE43_9GAMM</name>
<accession>A0ABW3UE43</accession>
<dbReference type="EMBL" id="JBHTLR010000023">
    <property type="protein sequence ID" value="MFD1218116.1"/>
    <property type="molecule type" value="Genomic_DNA"/>
</dbReference>